<evidence type="ECO:0000313" key="2">
    <source>
        <dbReference type="Proteomes" id="UP001054252"/>
    </source>
</evidence>
<evidence type="ECO:0000313" key="1">
    <source>
        <dbReference type="EMBL" id="GKV28110.1"/>
    </source>
</evidence>
<proteinExistence type="predicted"/>
<reference evidence="1 2" key="1">
    <citation type="journal article" date="2021" name="Commun. Biol.">
        <title>The genome of Shorea leprosula (Dipterocarpaceae) highlights the ecological relevance of drought in aseasonal tropical rainforests.</title>
        <authorList>
            <person name="Ng K.K.S."/>
            <person name="Kobayashi M.J."/>
            <person name="Fawcett J.A."/>
            <person name="Hatakeyama M."/>
            <person name="Paape T."/>
            <person name="Ng C.H."/>
            <person name="Ang C.C."/>
            <person name="Tnah L.H."/>
            <person name="Lee C.T."/>
            <person name="Nishiyama T."/>
            <person name="Sese J."/>
            <person name="O'Brien M.J."/>
            <person name="Copetti D."/>
            <person name="Mohd Noor M.I."/>
            <person name="Ong R.C."/>
            <person name="Putra M."/>
            <person name="Sireger I.Z."/>
            <person name="Indrioko S."/>
            <person name="Kosugi Y."/>
            <person name="Izuno A."/>
            <person name="Isagi Y."/>
            <person name="Lee S.L."/>
            <person name="Shimizu K.K."/>
        </authorList>
    </citation>
    <scope>NUCLEOTIDE SEQUENCE [LARGE SCALE GENOMIC DNA]</scope>
    <source>
        <strain evidence="1">214</strain>
    </source>
</reference>
<protein>
    <submittedName>
        <fullName evidence="1">Uncharacterized protein</fullName>
    </submittedName>
</protein>
<name>A0AAV5KU07_9ROSI</name>
<accession>A0AAV5KU07</accession>
<dbReference type="EMBL" id="BPVZ01000078">
    <property type="protein sequence ID" value="GKV28110.1"/>
    <property type="molecule type" value="Genomic_DNA"/>
</dbReference>
<organism evidence="1 2">
    <name type="scientific">Rubroshorea leprosula</name>
    <dbReference type="NCBI Taxonomy" id="152421"/>
    <lineage>
        <taxon>Eukaryota</taxon>
        <taxon>Viridiplantae</taxon>
        <taxon>Streptophyta</taxon>
        <taxon>Embryophyta</taxon>
        <taxon>Tracheophyta</taxon>
        <taxon>Spermatophyta</taxon>
        <taxon>Magnoliopsida</taxon>
        <taxon>eudicotyledons</taxon>
        <taxon>Gunneridae</taxon>
        <taxon>Pentapetalae</taxon>
        <taxon>rosids</taxon>
        <taxon>malvids</taxon>
        <taxon>Malvales</taxon>
        <taxon>Dipterocarpaceae</taxon>
        <taxon>Rubroshorea</taxon>
    </lineage>
</organism>
<dbReference type="AlphaFoldDB" id="A0AAV5KU07"/>
<gene>
    <name evidence="1" type="ORF">SLEP1_g37199</name>
</gene>
<comment type="caution">
    <text evidence="1">The sequence shown here is derived from an EMBL/GenBank/DDBJ whole genome shotgun (WGS) entry which is preliminary data.</text>
</comment>
<keyword evidence="2" id="KW-1185">Reference proteome</keyword>
<dbReference type="Proteomes" id="UP001054252">
    <property type="component" value="Unassembled WGS sequence"/>
</dbReference>
<sequence length="112" mass="11941">MHGFSLTVPLNYAFLTQGFLGLLSSALSSGTFGMTEAVPVSSNILISMGSLINPFSSLLSFGLIEPTLLIRTQVFALIKWEAPQAGWMKFNSNGSSCTNLVIAGAGRIIRDQ</sequence>